<dbReference type="Proteomes" id="UP000027100">
    <property type="component" value="Unassembled WGS sequence"/>
</dbReference>
<evidence type="ECO:0000256" key="3">
    <source>
        <dbReference type="ARBA" id="ARBA00022679"/>
    </source>
</evidence>
<dbReference type="Pfam" id="PF09594">
    <property type="entry name" value="GT87"/>
    <property type="match status" value="1"/>
</dbReference>
<dbReference type="STRING" id="1280954.HPO_12453"/>
<dbReference type="RefSeq" id="WP_035599287.1">
    <property type="nucleotide sequence ID" value="NZ_ARYM01000014.1"/>
</dbReference>
<feature type="transmembrane region" description="Helical" evidence="8">
    <location>
        <begin position="112"/>
        <end position="131"/>
    </location>
</feature>
<feature type="transmembrane region" description="Helical" evidence="8">
    <location>
        <begin position="33"/>
        <end position="53"/>
    </location>
</feature>
<dbReference type="EMBL" id="ARYM01000014">
    <property type="protein sequence ID" value="KCZ97875.1"/>
    <property type="molecule type" value="Genomic_DNA"/>
</dbReference>
<evidence type="ECO:0000256" key="6">
    <source>
        <dbReference type="ARBA" id="ARBA00023136"/>
    </source>
</evidence>
<keyword evidence="4 8" id="KW-0812">Transmembrane</keyword>
<feature type="transmembrane region" description="Helical" evidence="8">
    <location>
        <begin position="216"/>
        <end position="237"/>
    </location>
</feature>
<reference evidence="9 10" key="1">
    <citation type="journal article" date="2014" name="Antonie Van Leeuwenhoek">
        <title>Hyphomonas beringensis sp. nov. and Hyphomonas chukchiensis sp. nov., isolated from surface seawater of the Bering Sea and Chukchi Sea.</title>
        <authorList>
            <person name="Li C."/>
            <person name="Lai Q."/>
            <person name="Li G."/>
            <person name="Dong C."/>
            <person name="Wang J."/>
            <person name="Liao Y."/>
            <person name="Shao Z."/>
        </authorList>
    </citation>
    <scope>NUCLEOTIDE SEQUENCE [LARGE SCALE GENOMIC DNA]</scope>
    <source>
        <strain evidence="9 10">PS728</strain>
    </source>
</reference>
<keyword evidence="10" id="KW-1185">Reference proteome</keyword>
<evidence type="ECO:0000313" key="9">
    <source>
        <dbReference type="EMBL" id="KCZ97875.1"/>
    </source>
</evidence>
<evidence type="ECO:0008006" key="11">
    <source>
        <dbReference type="Google" id="ProtNLM"/>
    </source>
</evidence>
<dbReference type="GO" id="GO:0016758">
    <property type="term" value="F:hexosyltransferase activity"/>
    <property type="evidence" value="ECO:0007669"/>
    <property type="project" value="InterPro"/>
</dbReference>
<evidence type="ECO:0000256" key="4">
    <source>
        <dbReference type="ARBA" id="ARBA00022692"/>
    </source>
</evidence>
<evidence type="ECO:0000256" key="5">
    <source>
        <dbReference type="ARBA" id="ARBA00022989"/>
    </source>
</evidence>
<dbReference type="AlphaFoldDB" id="A0A062VIK7"/>
<organism evidence="9 10">
    <name type="scientific">Hyphomonas polymorpha PS728</name>
    <dbReference type="NCBI Taxonomy" id="1280954"/>
    <lineage>
        <taxon>Bacteria</taxon>
        <taxon>Pseudomonadati</taxon>
        <taxon>Pseudomonadota</taxon>
        <taxon>Alphaproteobacteria</taxon>
        <taxon>Hyphomonadales</taxon>
        <taxon>Hyphomonadaceae</taxon>
        <taxon>Hyphomonas</taxon>
    </lineage>
</organism>
<feature type="transmembrane region" description="Helical" evidence="8">
    <location>
        <begin position="402"/>
        <end position="420"/>
    </location>
</feature>
<feature type="transmembrane region" description="Helical" evidence="8">
    <location>
        <begin position="88"/>
        <end position="106"/>
    </location>
</feature>
<gene>
    <name evidence="9" type="ORF">HPO_12453</name>
</gene>
<name>A0A062VIK7_9PROT</name>
<evidence type="ECO:0000313" key="10">
    <source>
        <dbReference type="Proteomes" id="UP000027100"/>
    </source>
</evidence>
<feature type="transmembrane region" description="Helical" evidence="8">
    <location>
        <begin position="6"/>
        <end position="26"/>
    </location>
</feature>
<dbReference type="eggNOG" id="ENOG5030C6A">
    <property type="taxonomic scope" value="Bacteria"/>
</dbReference>
<dbReference type="InterPro" id="IPR018584">
    <property type="entry name" value="GT87"/>
</dbReference>
<protein>
    <recommendedName>
        <fullName evidence="11">DUF2029 domain-containing protein</fullName>
    </recommendedName>
</protein>
<comment type="subcellular location">
    <subcellularLocation>
        <location evidence="1">Cell membrane</location>
        <topology evidence="1">Multi-pass membrane protein</topology>
    </subcellularLocation>
</comment>
<proteinExistence type="inferred from homology"/>
<evidence type="ECO:0000256" key="2">
    <source>
        <dbReference type="ARBA" id="ARBA00022475"/>
    </source>
</evidence>
<feature type="transmembrane region" description="Helical" evidence="8">
    <location>
        <begin position="330"/>
        <end position="357"/>
    </location>
</feature>
<feature type="transmembrane region" description="Helical" evidence="8">
    <location>
        <begin position="189"/>
        <end position="210"/>
    </location>
</feature>
<comment type="caution">
    <text evidence="9">The sequence shown here is derived from an EMBL/GenBank/DDBJ whole genome shotgun (WGS) entry which is preliminary data.</text>
</comment>
<feature type="transmembrane region" description="Helical" evidence="8">
    <location>
        <begin position="59"/>
        <end position="76"/>
    </location>
</feature>
<feature type="transmembrane region" description="Helical" evidence="8">
    <location>
        <begin position="143"/>
        <end position="159"/>
    </location>
</feature>
<keyword evidence="3" id="KW-0808">Transferase</keyword>
<dbReference type="OrthoDB" id="7620642at2"/>
<evidence type="ECO:0000256" key="8">
    <source>
        <dbReference type="SAM" id="Phobius"/>
    </source>
</evidence>
<keyword evidence="6 8" id="KW-0472">Membrane</keyword>
<keyword evidence="5 8" id="KW-1133">Transmembrane helix</keyword>
<comment type="similarity">
    <text evidence="7">Belongs to the glycosyltransferase 87 family.</text>
</comment>
<feature type="transmembrane region" description="Helical" evidence="8">
    <location>
        <begin position="292"/>
        <end position="310"/>
    </location>
</feature>
<evidence type="ECO:0000256" key="1">
    <source>
        <dbReference type="ARBA" id="ARBA00004651"/>
    </source>
</evidence>
<evidence type="ECO:0000256" key="7">
    <source>
        <dbReference type="ARBA" id="ARBA00024033"/>
    </source>
</evidence>
<accession>A0A062VIK7</accession>
<feature type="transmembrane region" description="Helical" evidence="8">
    <location>
        <begin position="369"/>
        <end position="390"/>
    </location>
</feature>
<dbReference type="PATRIC" id="fig|1280954.3.peg.2521"/>
<sequence>MQSLIINGLHLAGAIGGFLVIYRLAGSAQMSRFMWPFTLLWGAVMAAFIFLVTQPTLEFIFWDFRYCYWLAGNLIWQGPPALMSSYDDVLFVNIPIVAYLFAPFGLLPPLAASIVFTLLGLAAAWAIWRLLVQMFALDPRESALLCFALCVYGPLIYVLKVGNTSHFMLLLLLGGLMMARSGKDVSAGVLFGIAAVIKPSLLLIGVLYFLRGRWLVVAGGAAVVISSLTLSLLIFGWDMHVYWYETTIQPFTSNPVLASANQAVGGMVARFESGGADWQDFSPYILSPVSKLIAQGLTLTIIAGMLYAVWRSGRIFRLSNQDMELEVLMILALGLSVSALSWAHYHIWALPALVLLWARSRPGGPLARLRWPLIATYALLAGAVFVSHSMTLGRFGPVSNFIVSHWLWGALATLILLAIVRAQRTPPAG</sequence>
<keyword evidence="2" id="KW-1003">Cell membrane</keyword>
<dbReference type="GO" id="GO:0005886">
    <property type="term" value="C:plasma membrane"/>
    <property type="evidence" value="ECO:0007669"/>
    <property type="project" value="UniProtKB-SubCell"/>
</dbReference>